<accession>A0A1I1Z5C2</accession>
<feature type="domain" description="UspA" evidence="3">
    <location>
        <begin position="55"/>
        <end position="123"/>
    </location>
</feature>
<dbReference type="PANTHER" id="PTHR46268">
    <property type="entry name" value="STRESS RESPONSE PROTEIN NHAX"/>
    <property type="match status" value="1"/>
</dbReference>
<reference evidence="4 5" key="1">
    <citation type="submission" date="2016-10" db="EMBL/GenBank/DDBJ databases">
        <authorList>
            <person name="de Groot N.N."/>
        </authorList>
    </citation>
    <scope>NUCLEOTIDE SEQUENCE [LARGE SCALE GENOMIC DNA]</scope>
    <source>
        <strain evidence="4 5">OK461</strain>
    </source>
</reference>
<comment type="similarity">
    <text evidence="1">Belongs to the universal stress protein A family.</text>
</comment>
<sequence length="277" mass="29558">MTPPYVVVGVDGSLISVRALDWAAEEAVRRGVELAVVYAVPDSDGAGPVLASAVTRLGARHPELSVTTRDAVGSPVRTLVRESEHAGLVVVGSRGMGEVAGLLFGSVSLRLAAHVHSPLLVVRGDHPCDDRRSVLLGLEDDSDEEAAVYAFREAERRNAPLCVLHSWTHRHVSPELPPLVSATSPGRDQLARQGRDEDAVPRFALARLRERHPGVEVESRTIRTGPAQALLEATRESAVVVVGAHRRAHVLGPPLGPVAHTLLHRSHCPVVVMPGAK</sequence>
<dbReference type="RefSeq" id="WP_177323922.1">
    <property type="nucleotide sequence ID" value="NZ_FONR01000001.1"/>
</dbReference>
<proteinExistence type="inferred from homology"/>
<name>A0A1I1Z5C2_9ACTN</name>
<evidence type="ECO:0000256" key="1">
    <source>
        <dbReference type="ARBA" id="ARBA00008791"/>
    </source>
</evidence>
<dbReference type="InterPro" id="IPR006016">
    <property type="entry name" value="UspA"/>
</dbReference>
<evidence type="ECO:0000259" key="3">
    <source>
        <dbReference type="Pfam" id="PF00582"/>
    </source>
</evidence>
<dbReference type="InterPro" id="IPR006015">
    <property type="entry name" value="Universal_stress_UspA"/>
</dbReference>
<dbReference type="SUPFAM" id="SSF52402">
    <property type="entry name" value="Adenine nucleotide alpha hydrolases-like"/>
    <property type="match status" value="2"/>
</dbReference>
<feature type="domain" description="UspA" evidence="3">
    <location>
        <begin position="132"/>
        <end position="273"/>
    </location>
</feature>
<dbReference type="InterPro" id="IPR014729">
    <property type="entry name" value="Rossmann-like_a/b/a_fold"/>
</dbReference>
<evidence type="ECO:0000313" key="4">
    <source>
        <dbReference type="EMBL" id="SFE27006.1"/>
    </source>
</evidence>
<dbReference type="Gene3D" id="3.40.50.620">
    <property type="entry name" value="HUPs"/>
    <property type="match status" value="2"/>
</dbReference>
<dbReference type="Proteomes" id="UP000181942">
    <property type="component" value="Unassembled WGS sequence"/>
</dbReference>
<dbReference type="Pfam" id="PF00582">
    <property type="entry name" value="Usp"/>
    <property type="match status" value="3"/>
</dbReference>
<feature type="domain" description="UspA" evidence="3">
    <location>
        <begin position="6"/>
        <end position="48"/>
    </location>
</feature>
<protein>
    <submittedName>
        <fullName evidence="4">Nucleotide-binding universal stress protein, UspA family</fullName>
    </submittedName>
</protein>
<organism evidence="4 5">
    <name type="scientific">Streptomyces mirabilis</name>
    <dbReference type="NCBI Taxonomy" id="68239"/>
    <lineage>
        <taxon>Bacteria</taxon>
        <taxon>Bacillati</taxon>
        <taxon>Actinomycetota</taxon>
        <taxon>Actinomycetes</taxon>
        <taxon>Kitasatosporales</taxon>
        <taxon>Streptomycetaceae</taxon>
        <taxon>Streptomyces</taxon>
    </lineage>
</organism>
<feature type="region of interest" description="Disordered" evidence="2">
    <location>
        <begin position="176"/>
        <end position="196"/>
    </location>
</feature>
<dbReference type="PANTHER" id="PTHR46268:SF6">
    <property type="entry name" value="UNIVERSAL STRESS PROTEIN UP12"/>
    <property type="match status" value="1"/>
</dbReference>
<gene>
    <name evidence="4" type="ORF">SAMN02787118_101161</name>
</gene>
<dbReference type="PRINTS" id="PR01438">
    <property type="entry name" value="UNVRSLSTRESS"/>
</dbReference>
<dbReference type="EMBL" id="FONR01000001">
    <property type="protein sequence ID" value="SFE27006.1"/>
    <property type="molecule type" value="Genomic_DNA"/>
</dbReference>
<evidence type="ECO:0000313" key="5">
    <source>
        <dbReference type="Proteomes" id="UP000181942"/>
    </source>
</evidence>
<evidence type="ECO:0000256" key="2">
    <source>
        <dbReference type="SAM" id="MobiDB-lite"/>
    </source>
</evidence>
<dbReference type="AlphaFoldDB" id="A0A1I1Z5C2"/>